<evidence type="ECO:0000256" key="1">
    <source>
        <dbReference type="SAM" id="MobiDB-lite"/>
    </source>
</evidence>
<protein>
    <submittedName>
        <fullName evidence="2">Uncharacterized protein</fullName>
    </submittedName>
</protein>
<sequence length="350" mass="40804">MDLEHANRLEIEAAQRDAAEERLRKLFPGSPSAERSLLGEKLRWSENMLAKYKHTHHPQERAALQIIKNERRGILRKLYPNPLAYFLYKILRVLILEKAQAAMHRREELKNRSYLEEKLSEAGFREAFEKTRRYMALGQIKFTVPVSYYLNETQRADHSLYFKKDARGYYRFEGFTARLYDSGQPFAMREHYFDAAEKGLFSAVKACNLLSGRAVFDQGSWKQFDLERRDADGNYPVKEFRENYGWDIEKEVSALPLKIPEHLQGGSLIECLKQGGRQDVILVGHEKQRRVFIEAAPQYKTLVFYNENLKKIPRGRVQAAGREREAGLQRKSPHQQTAPVLKARGRKKSL</sequence>
<comment type="caution">
    <text evidence="2">The sequence shown here is derived from an EMBL/GenBank/DDBJ whole genome shotgun (WGS) entry which is preliminary data.</text>
</comment>
<dbReference type="OrthoDB" id="6372253at2"/>
<name>A0A1J7CFL7_FLAJO</name>
<feature type="region of interest" description="Disordered" evidence="1">
    <location>
        <begin position="316"/>
        <end position="350"/>
    </location>
</feature>
<reference evidence="2 3" key="1">
    <citation type="submission" date="2016-10" db="EMBL/GenBank/DDBJ databases">
        <title>Draft Genome Sequence of Rhizobacteria Flavobacterium johnsoniae CI04.</title>
        <authorList>
            <person name="Bravo J.I."/>
            <person name="Lozano G.L."/>
            <person name="Handelsman J."/>
        </authorList>
    </citation>
    <scope>NUCLEOTIDE SEQUENCE [LARGE SCALE GENOMIC DNA]</scope>
    <source>
        <strain evidence="2 3">CI04</strain>
    </source>
</reference>
<keyword evidence="3" id="KW-1185">Reference proteome</keyword>
<dbReference type="EMBL" id="MLFK01000010">
    <property type="protein sequence ID" value="OIV40328.1"/>
    <property type="molecule type" value="Genomic_DNA"/>
</dbReference>
<organism evidence="2 3">
    <name type="scientific">Flavobacterium johnsoniae</name>
    <name type="common">Cytophaga johnsonae</name>
    <dbReference type="NCBI Taxonomy" id="986"/>
    <lineage>
        <taxon>Bacteria</taxon>
        <taxon>Pseudomonadati</taxon>
        <taxon>Bacteroidota</taxon>
        <taxon>Flavobacteriia</taxon>
        <taxon>Flavobacteriales</taxon>
        <taxon>Flavobacteriaceae</taxon>
        <taxon>Flavobacterium</taxon>
    </lineage>
</organism>
<dbReference type="RefSeq" id="WP_071638451.1">
    <property type="nucleotide sequence ID" value="NZ_MLFK01000010.1"/>
</dbReference>
<dbReference type="AlphaFoldDB" id="A0A1J7CFL7"/>
<proteinExistence type="predicted"/>
<evidence type="ECO:0000313" key="3">
    <source>
        <dbReference type="Proteomes" id="UP000182826"/>
    </source>
</evidence>
<accession>A0A1J7CFL7</accession>
<dbReference type="Proteomes" id="UP000182826">
    <property type="component" value="Unassembled WGS sequence"/>
</dbReference>
<gene>
    <name evidence="2" type="ORF">BKM63_20540</name>
</gene>
<evidence type="ECO:0000313" key="2">
    <source>
        <dbReference type="EMBL" id="OIV40328.1"/>
    </source>
</evidence>